<feature type="compositionally biased region" description="Low complexity" evidence="1">
    <location>
        <begin position="698"/>
        <end position="725"/>
    </location>
</feature>
<feature type="region of interest" description="Disordered" evidence="1">
    <location>
        <begin position="374"/>
        <end position="411"/>
    </location>
</feature>
<dbReference type="InterPro" id="IPR000219">
    <property type="entry name" value="DH_dom"/>
</dbReference>
<feature type="compositionally biased region" description="Low complexity" evidence="1">
    <location>
        <begin position="374"/>
        <end position="387"/>
    </location>
</feature>
<feature type="region of interest" description="Disordered" evidence="1">
    <location>
        <begin position="1151"/>
        <end position="1346"/>
    </location>
</feature>
<feature type="compositionally biased region" description="Polar residues" evidence="1">
    <location>
        <begin position="972"/>
        <end position="991"/>
    </location>
</feature>
<dbReference type="Pfam" id="PF00621">
    <property type="entry name" value="RhoGEF"/>
    <property type="match status" value="1"/>
</dbReference>
<dbReference type="GO" id="GO:0005085">
    <property type="term" value="F:guanyl-nucleotide exchange factor activity"/>
    <property type="evidence" value="ECO:0007669"/>
    <property type="project" value="InterPro"/>
</dbReference>
<feature type="compositionally biased region" description="Acidic residues" evidence="1">
    <location>
        <begin position="35"/>
        <end position="45"/>
    </location>
</feature>
<feature type="compositionally biased region" description="Low complexity" evidence="1">
    <location>
        <begin position="755"/>
        <end position="776"/>
    </location>
</feature>
<reference evidence="3" key="1">
    <citation type="submission" date="2020-09" db="EMBL/GenBank/DDBJ databases">
        <title>Comparative genome analyses of four rice-infecting Rhizoctonia solani isolates reveal extensive enrichment of homogalacturonan modification genes.</title>
        <authorList>
            <person name="Lee D.-Y."/>
            <person name="Jeon J."/>
            <person name="Kim K.-T."/>
            <person name="Cheong K."/>
            <person name="Song H."/>
            <person name="Choi G."/>
            <person name="Ko J."/>
            <person name="Opiyo S.O."/>
            <person name="Zuo S."/>
            <person name="Madhav S."/>
            <person name="Lee Y.-H."/>
            <person name="Wang G.-L."/>
        </authorList>
    </citation>
    <scope>NUCLEOTIDE SEQUENCE</scope>
    <source>
        <strain evidence="3">AG1-IA WGL</strain>
    </source>
</reference>
<dbReference type="SMART" id="SM00325">
    <property type="entry name" value="RhoGEF"/>
    <property type="match status" value="1"/>
</dbReference>
<feature type="compositionally biased region" description="Polar residues" evidence="1">
    <location>
        <begin position="935"/>
        <end position="945"/>
    </location>
</feature>
<comment type="caution">
    <text evidence="3">The sequence shown here is derived from an EMBL/GenBank/DDBJ whole genome shotgun (WGS) entry which is preliminary data.</text>
</comment>
<feature type="domain" description="DH" evidence="2">
    <location>
        <begin position="55"/>
        <end position="235"/>
    </location>
</feature>
<feature type="compositionally biased region" description="Polar residues" evidence="1">
    <location>
        <begin position="741"/>
        <end position="754"/>
    </location>
</feature>
<evidence type="ECO:0000313" key="3">
    <source>
        <dbReference type="EMBL" id="KAF8709183.1"/>
    </source>
</evidence>
<dbReference type="GO" id="GO:0005737">
    <property type="term" value="C:cytoplasm"/>
    <property type="evidence" value="ECO:0007669"/>
    <property type="project" value="TreeGrafter"/>
</dbReference>
<feature type="compositionally biased region" description="Low complexity" evidence="1">
    <location>
        <begin position="1502"/>
        <end position="1513"/>
    </location>
</feature>
<sequence length="1555" mass="166564">MMGSDVQVYVGPGPGALGLDVASGSLRESAGSEESGSESEWEEEGIAWPSPPNEKTLCAMVEMRDSEEKFVGLVERLVQVYLPKLPPVLTASATALLGRNAAMVLDLHRRIATELKANQASRVGLCHVLSSYAPELTSLHQEFSAGHSAAKALLNRAQAKDPVLWSQWERERADESGPEPDGSRPRSLEDLLIAPIQRVCRYHLLVAGLRDGTEEPHVTDAVLAMQAVAASVDEIVRVRADEDRTKVVLDRMDPIPNLPAGYLASLGPCLLIGTLDVIYYEAPTKPPLVTANSHSSQLTVTSSAASTLSSPPSALVSGKPQKAKHLAAFLWTGYLVLCKVHTKRVRYEPKRWFPLKIVPPNSITLHPNPSVIDSGVSDCDASSSDASPLFPEANLPAVPQQPQPQPQPQQQLALPVIQQLQNKKSYGHIRTKSHSQAQVQTPTQSTLDEQPPTLGLGHVQVQPSDQVFPYGIRINFSRHVFELGASCEEERDIWVRELVAARVGNELVLASDKDKDRGRGVTRSKSAGAVAPSEDTSKALVRGWSDGASTRTREKSLERGALAVRERSKSRERGALSARDKSRERGGAFSDQRSREQSRDPDDRSTIRDDRSTTTTREDKPLPPHPPPEKPPPQRKKSTGVLVPQDGPVQIGNWIVQRLETVSTPSGSITAAPSSHARSPSESLGRNASEGTGSGIYANPHAPSSYSNPHSYSNPSSSYSNPHAPTSYSNPHTPLHPSPTVPSSYSNPHTPATYSNPLSPPASSSSIHSSPPSSFPAERLLPHITGSSTWHTSSEGTGIGERLENVFLRPRYGHGHSHGYGYGYAAAAAPSPHPQGSYAQPGYVGPGGQASYAAPNGQPVYISPNGQYVGPGGGGYVGPTAYGLSRESSQSSSSSTYSTPSTVTPTSYPRSEAPSGYARSEAPSAYARSEAHSNYARSEANSSYARSEGHGGYVRSDASSTAVPLGYARSEAPSNYSRSEAPSNYAPSNYPRSDYAPSINAPSSSSSSTPYGSQVSTPAGHGPNFATSSYAPRFQTRSRANESTLAANVERAFGVAPANGVGADVHRTNSSSTDRSRSFPPSPVTTAQPTLPAPVQPAAPQQQQLAPQPFVRRPSNNTRDPVIMALSDVISSTCREARDRASVKRKPLWMTPEEASAAAEKEKEKAANGMMGMVRPRRMSSALVGSKSKSTDKDKDKDGKEKGSEKDKEKDKEKENKAVEKERKKAAAVARPSSSEGVGSSVNPDKTPLQRKRATIHGAMHAFPSMGPPSPEHEPQSLSVHGHGTPSSQVTLTPSAQQQQQHSQPPVQQQQQPPPRPPSMHARKASDGPISPPRSRTVSSSGSFVDGMRDFLLLRRAFAKSAENMALSAPSHDPPNPIYTVGAGLTNTKSEEGLPRTKSKSGSVPVPGQDSELYSLGAGITNAGAPPQPKRKPRISLRSSSAGSAFFAQLTGKRKSSKNNAAPLSTLTFTPMSEKDKAEYQANQRARESRSRSNEYYRRITPNQGQQQAGPPNRNMLGAELYSSPSSMRLQPSPVAEESAKFIEEGDEGVYAGYR</sequence>
<feature type="region of interest" description="Disordered" evidence="1">
    <location>
        <begin position="20"/>
        <end position="52"/>
    </location>
</feature>
<dbReference type="PANTHER" id="PTHR45818:SF3">
    <property type="entry name" value="PROTEIN VAV"/>
    <property type="match status" value="1"/>
</dbReference>
<dbReference type="EMBL" id="JACYCD010000048">
    <property type="protein sequence ID" value="KAF8709183.1"/>
    <property type="molecule type" value="Genomic_DNA"/>
</dbReference>
<feature type="region of interest" description="Disordered" evidence="1">
    <location>
        <begin position="167"/>
        <end position="186"/>
    </location>
</feature>
<feature type="compositionally biased region" description="Low complexity" evidence="1">
    <location>
        <begin position="1098"/>
        <end position="1109"/>
    </location>
</feature>
<proteinExistence type="predicted"/>
<feature type="compositionally biased region" description="Polar residues" evidence="1">
    <location>
        <begin position="1458"/>
        <end position="1471"/>
    </location>
</feature>
<dbReference type="Proteomes" id="UP000602905">
    <property type="component" value="Unassembled WGS sequence"/>
</dbReference>
<feature type="compositionally biased region" description="Polar residues" evidence="1">
    <location>
        <begin position="660"/>
        <end position="691"/>
    </location>
</feature>
<feature type="compositionally biased region" description="Polar residues" evidence="1">
    <location>
        <begin position="1232"/>
        <end position="1244"/>
    </location>
</feature>
<dbReference type="PANTHER" id="PTHR45818">
    <property type="entry name" value="PROTEIN VAV"/>
    <property type="match status" value="1"/>
</dbReference>
<feature type="region of interest" description="Disordered" evidence="1">
    <location>
        <begin position="514"/>
        <end position="780"/>
    </location>
</feature>
<feature type="compositionally biased region" description="Low complexity" evidence="1">
    <location>
        <begin position="1294"/>
        <end position="1311"/>
    </location>
</feature>
<evidence type="ECO:0000313" key="4">
    <source>
        <dbReference type="Proteomes" id="UP000602905"/>
    </source>
</evidence>
<feature type="compositionally biased region" description="Polar residues" evidence="1">
    <location>
        <begin position="434"/>
        <end position="448"/>
    </location>
</feature>
<evidence type="ECO:0000259" key="2">
    <source>
        <dbReference type="PROSITE" id="PS50010"/>
    </source>
</evidence>
<dbReference type="InterPro" id="IPR035899">
    <property type="entry name" value="DBL_dom_sf"/>
</dbReference>
<feature type="region of interest" description="Disordered" evidence="1">
    <location>
        <begin position="880"/>
        <end position="1029"/>
    </location>
</feature>
<feature type="compositionally biased region" description="Low complexity" evidence="1">
    <location>
        <begin position="997"/>
        <end position="1016"/>
    </location>
</feature>
<dbReference type="SUPFAM" id="SSF48065">
    <property type="entry name" value="DBL homology domain (DH-domain)"/>
    <property type="match status" value="1"/>
</dbReference>
<organism evidence="3 4">
    <name type="scientific">Rhizoctonia solani</name>
    <dbReference type="NCBI Taxonomy" id="456999"/>
    <lineage>
        <taxon>Eukaryota</taxon>
        <taxon>Fungi</taxon>
        <taxon>Dikarya</taxon>
        <taxon>Basidiomycota</taxon>
        <taxon>Agaricomycotina</taxon>
        <taxon>Agaricomycetes</taxon>
        <taxon>Cantharellales</taxon>
        <taxon>Ceratobasidiaceae</taxon>
        <taxon>Rhizoctonia</taxon>
    </lineage>
</organism>
<dbReference type="OrthoDB" id="1716625at2759"/>
<feature type="compositionally biased region" description="Basic and acidic residues" evidence="1">
    <location>
        <begin position="168"/>
        <end position="186"/>
    </location>
</feature>
<feature type="compositionally biased region" description="Low complexity" evidence="1">
    <location>
        <begin position="23"/>
        <end position="34"/>
    </location>
</feature>
<feature type="region of interest" description="Disordered" evidence="1">
    <location>
        <begin position="1364"/>
        <end position="1538"/>
    </location>
</feature>
<feature type="compositionally biased region" description="Basic and acidic residues" evidence="1">
    <location>
        <begin position="1189"/>
        <end position="1225"/>
    </location>
</feature>
<feature type="region of interest" description="Disordered" evidence="1">
    <location>
        <begin position="425"/>
        <end position="449"/>
    </location>
</feature>
<dbReference type="Gene3D" id="1.20.900.10">
    <property type="entry name" value="Dbl homology (DH) domain"/>
    <property type="match status" value="1"/>
</dbReference>
<feature type="compositionally biased region" description="Basic and acidic residues" evidence="1">
    <location>
        <begin position="551"/>
        <end position="622"/>
    </location>
</feature>
<dbReference type="PROSITE" id="PS50010">
    <property type="entry name" value="DH_2"/>
    <property type="match status" value="1"/>
</dbReference>
<evidence type="ECO:0000256" key="1">
    <source>
        <dbReference type="SAM" id="MobiDB-lite"/>
    </source>
</evidence>
<feature type="compositionally biased region" description="Polar residues" evidence="1">
    <location>
        <begin position="1334"/>
        <end position="1343"/>
    </location>
</feature>
<protein>
    <submittedName>
        <fullName evidence="3">RhoGEF domain</fullName>
    </submittedName>
</protein>
<gene>
    <name evidence="3" type="ORF">RHS03_02823</name>
</gene>
<feature type="region of interest" description="Disordered" evidence="1">
    <location>
        <begin position="1060"/>
        <end position="1119"/>
    </location>
</feature>
<name>A0A8H7HUF3_9AGAM</name>
<feature type="non-terminal residue" evidence="3">
    <location>
        <position position="1555"/>
    </location>
</feature>
<feature type="compositionally biased region" description="Basic and acidic residues" evidence="1">
    <location>
        <begin position="1473"/>
        <end position="1498"/>
    </location>
</feature>
<accession>A0A8H7HUF3</accession>
<feature type="compositionally biased region" description="Low complexity" evidence="1">
    <location>
        <begin position="885"/>
        <end position="911"/>
    </location>
</feature>